<comment type="caution">
    <text evidence="3">The sequence shown here is derived from an EMBL/GenBank/DDBJ whole genome shotgun (WGS) entry which is preliminary data.</text>
</comment>
<feature type="domain" description="Integrase catalytic" evidence="2">
    <location>
        <begin position="1"/>
        <end position="133"/>
    </location>
</feature>
<dbReference type="GO" id="GO:0015074">
    <property type="term" value="P:DNA integration"/>
    <property type="evidence" value="ECO:0007669"/>
    <property type="project" value="InterPro"/>
</dbReference>
<keyword evidence="1" id="KW-0472">Membrane</keyword>
<gene>
    <name evidence="3" type="ORF">Pfra01_001806900</name>
</gene>
<keyword evidence="1" id="KW-0812">Transmembrane</keyword>
<dbReference type="InterPro" id="IPR039537">
    <property type="entry name" value="Retrotran_Ty1/copia-like"/>
</dbReference>
<dbReference type="InterPro" id="IPR012337">
    <property type="entry name" value="RNaseH-like_sf"/>
</dbReference>
<dbReference type="GO" id="GO:0003676">
    <property type="term" value="F:nucleic acid binding"/>
    <property type="evidence" value="ECO:0007669"/>
    <property type="project" value="InterPro"/>
</dbReference>
<dbReference type="SUPFAM" id="SSF53098">
    <property type="entry name" value="Ribonuclease H-like"/>
    <property type="match status" value="1"/>
</dbReference>
<proteinExistence type="predicted"/>
<dbReference type="Proteomes" id="UP001165121">
    <property type="component" value="Unassembled WGS sequence"/>
</dbReference>
<dbReference type="PANTHER" id="PTHR42648">
    <property type="entry name" value="TRANSPOSASE, PUTATIVE-RELATED"/>
    <property type="match status" value="1"/>
</dbReference>
<dbReference type="AlphaFoldDB" id="A0A9W7D1Y1"/>
<dbReference type="InterPro" id="IPR036397">
    <property type="entry name" value="RNaseH_sf"/>
</dbReference>
<keyword evidence="4" id="KW-1185">Reference proteome</keyword>
<dbReference type="PROSITE" id="PS50994">
    <property type="entry name" value="INTEGRASE"/>
    <property type="match status" value="1"/>
</dbReference>
<name>A0A9W7D1Y1_9STRA</name>
<protein>
    <submittedName>
        <fullName evidence="3">Unnamed protein product</fullName>
    </submittedName>
</protein>
<keyword evidence="1" id="KW-1133">Transmembrane helix</keyword>
<accession>A0A9W7D1Y1</accession>
<evidence type="ECO:0000313" key="3">
    <source>
        <dbReference type="EMBL" id="GMF47618.1"/>
    </source>
</evidence>
<sequence length="133" mass="15285">MNAEKAALVIVDGYTRFTTVYPLKPKEAPAVNAAMKRYIAWAERQFADCKVLTIVSDNGRELNNDDMKEWYQERGIEFLPNPPHSSHLNPCERVRQTLVHMLKTVMSMVGLPMSFWMYALKWLHSPKTDAITA</sequence>
<reference evidence="3" key="1">
    <citation type="submission" date="2023-04" db="EMBL/GenBank/DDBJ databases">
        <title>Phytophthora fragariaefolia NBRC 109709.</title>
        <authorList>
            <person name="Ichikawa N."/>
            <person name="Sato H."/>
            <person name="Tonouchi N."/>
        </authorList>
    </citation>
    <scope>NUCLEOTIDE SEQUENCE</scope>
    <source>
        <strain evidence="3">NBRC 109709</strain>
    </source>
</reference>
<dbReference type="OrthoDB" id="128642at2759"/>
<dbReference type="Pfam" id="PF00665">
    <property type="entry name" value="rve"/>
    <property type="match status" value="1"/>
</dbReference>
<dbReference type="Gene3D" id="3.30.420.10">
    <property type="entry name" value="Ribonuclease H-like superfamily/Ribonuclease H"/>
    <property type="match status" value="1"/>
</dbReference>
<dbReference type="EMBL" id="BSXT01002173">
    <property type="protein sequence ID" value="GMF47618.1"/>
    <property type="molecule type" value="Genomic_DNA"/>
</dbReference>
<dbReference type="InterPro" id="IPR001584">
    <property type="entry name" value="Integrase_cat-core"/>
</dbReference>
<feature type="transmembrane region" description="Helical" evidence="1">
    <location>
        <begin position="98"/>
        <end position="119"/>
    </location>
</feature>
<evidence type="ECO:0000313" key="4">
    <source>
        <dbReference type="Proteomes" id="UP001165121"/>
    </source>
</evidence>
<evidence type="ECO:0000256" key="1">
    <source>
        <dbReference type="SAM" id="Phobius"/>
    </source>
</evidence>
<dbReference type="PANTHER" id="PTHR42648:SF28">
    <property type="entry name" value="TRANSPOSON-ENCODED PROTEIN WITH RIBONUCLEASE H-LIKE AND RETROVIRUS ZINC FINGER-LIKE DOMAINS"/>
    <property type="match status" value="1"/>
</dbReference>
<organism evidence="3 4">
    <name type="scientific">Phytophthora fragariaefolia</name>
    <dbReference type="NCBI Taxonomy" id="1490495"/>
    <lineage>
        <taxon>Eukaryota</taxon>
        <taxon>Sar</taxon>
        <taxon>Stramenopiles</taxon>
        <taxon>Oomycota</taxon>
        <taxon>Peronosporomycetes</taxon>
        <taxon>Peronosporales</taxon>
        <taxon>Peronosporaceae</taxon>
        <taxon>Phytophthora</taxon>
    </lineage>
</organism>
<evidence type="ECO:0000259" key="2">
    <source>
        <dbReference type="PROSITE" id="PS50994"/>
    </source>
</evidence>